<accession>A0A6I2L2E1</accession>
<dbReference type="Proteomes" id="UP000433309">
    <property type="component" value="Unassembled WGS sequence"/>
</dbReference>
<proteinExistence type="predicted"/>
<dbReference type="AlphaFoldDB" id="A0A6I2L2E1"/>
<gene>
    <name evidence="1" type="ORF">GJ699_17790</name>
</gene>
<keyword evidence="2" id="KW-1185">Reference proteome</keyword>
<sequence length="328" mass="35960">MNWDDDSVRAGALRLLLTRRLTSTKAAASWLLQLEQLGLIGPTRRSGEYQLHAEKVDVLRCYLLQRWPQLPEVEAAFSANPQSISTAALRAQRRSSLILPAGISRLNRKTWAAWAGAHSKSGQRAPPEGVLLTTDEVLRLRPNAGLEMVGAGSRMELDACLALLGEVSIPERALTGEWQLAGVMPRLILTVENLGAFVDFPLVPSVLMLQAPGWNAGLATKFIARLPDNIPWLHFADLDPNGLRIGLSLRCAADGRRPAPWIPRAAGTLLSTHALPLPQPWPVQDLPASLLSGPILHELVTSQRWIEHESLVLLPEFARELYELASLA</sequence>
<name>A0A6I2L2E1_9BURK</name>
<reference evidence="1 2" key="1">
    <citation type="submission" date="2019-11" db="EMBL/GenBank/DDBJ databases">
        <title>Novel species isolated from a subtropical stream in China.</title>
        <authorList>
            <person name="Lu H."/>
        </authorList>
    </citation>
    <scope>NUCLEOTIDE SEQUENCE [LARGE SCALE GENOMIC DNA]</scope>
    <source>
        <strain evidence="1 2">FT80W</strain>
    </source>
</reference>
<dbReference type="RefSeq" id="WP_154378682.1">
    <property type="nucleotide sequence ID" value="NZ_WKJK01000009.1"/>
</dbReference>
<protein>
    <submittedName>
        <fullName evidence="1">Uncharacterized protein</fullName>
    </submittedName>
</protein>
<comment type="caution">
    <text evidence="1">The sequence shown here is derived from an EMBL/GenBank/DDBJ whole genome shotgun (WGS) entry which is preliminary data.</text>
</comment>
<evidence type="ECO:0000313" key="1">
    <source>
        <dbReference type="EMBL" id="MRW91850.1"/>
    </source>
</evidence>
<dbReference type="EMBL" id="WKJK01000009">
    <property type="protein sequence ID" value="MRW91850.1"/>
    <property type="molecule type" value="Genomic_DNA"/>
</dbReference>
<evidence type="ECO:0000313" key="2">
    <source>
        <dbReference type="Proteomes" id="UP000433309"/>
    </source>
</evidence>
<organism evidence="1 2">
    <name type="scientific">Duganella guangzhouensis</name>
    <dbReference type="NCBI Taxonomy" id="2666084"/>
    <lineage>
        <taxon>Bacteria</taxon>
        <taxon>Pseudomonadati</taxon>
        <taxon>Pseudomonadota</taxon>
        <taxon>Betaproteobacteria</taxon>
        <taxon>Burkholderiales</taxon>
        <taxon>Oxalobacteraceae</taxon>
        <taxon>Telluria group</taxon>
        <taxon>Duganella</taxon>
    </lineage>
</organism>